<keyword evidence="3" id="KW-0378">Hydrolase</keyword>
<feature type="domain" description="TNase-like" evidence="5">
    <location>
        <begin position="100"/>
        <end position="227"/>
    </location>
</feature>
<dbReference type="SMART" id="SM00318">
    <property type="entry name" value="SNc"/>
    <property type="match status" value="1"/>
</dbReference>
<dbReference type="SUPFAM" id="SSF50199">
    <property type="entry name" value="Staphylococcal nuclease"/>
    <property type="match status" value="1"/>
</dbReference>
<evidence type="ECO:0000256" key="3">
    <source>
        <dbReference type="ARBA" id="ARBA00022801"/>
    </source>
</evidence>
<gene>
    <name evidence="6" type="ORF">THS5294_00964</name>
</gene>
<sequence length="238" mass="25977">MDPLSIVLSVAFALGLIAIIRSLRSSKAPPPPQNSAPSPKAERPVGPSTPDPISVEPPAVSAPAETVAIETSQVKAPAPAPAPIPPRSAPIKVTVPVQPREILVAAAYVIDGDSLRIKKREIRLFGVDAPEFNHPHGKTAKWALFKLCKGERVHAHIIAEDDHGRCVARCTLDDGRDLSAEMVKLGLALDWPKFSNGRYRALEADGLRRKLWLADARQKGRMHVWDAYEARQRDRAKN</sequence>
<dbReference type="GO" id="GO:0004519">
    <property type="term" value="F:endonuclease activity"/>
    <property type="evidence" value="ECO:0007669"/>
    <property type="project" value="UniProtKB-KW"/>
</dbReference>
<evidence type="ECO:0000256" key="2">
    <source>
        <dbReference type="ARBA" id="ARBA00022759"/>
    </source>
</evidence>
<dbReference type="PANTHER" id="PTHR12302:SF3">
    <property type="entry name" value="SERINE_THREONINE-PROTEIN KINASE 31"/>
    <property type="match status" value="1"/>
</dbReference>
<dbReference type="eggNOG" id="COG1525">
    <property type="taxonomic scope" value="Bacteria"/>
</dbReference>
<dbReference type="Gene3D" id="2.40.50.90">
    <property type="match status" value="1"/>
</dbReference>
<dbReference type="InterPro" id="IPR016071">
    <property type="entry name" value="Staphylococal_nuclease_OB-fold"/>
</dbReference>
<evidence type="ECO:0000313" key="6">
    <source>
        <dbReference type="EMBL" id="CUH59678.1"/>
    </source>
</evidence>
<dbReference type="AlphaFoldDB" id="A0A0P1EXA8"/>
<dbReference type="EMBL" id="CYRX01000011">
    <property type="protein sequence ID" value="CUH59678.1"/>
    <property type="molecule type" value="Genomic_DNA"/>
</dbReference>
<dbReference type="Pfam" id="PF00565">
    <property type="entry name" value="SNase"/>
    <property type="match status" value="1"/>
</dbReference>
<dbReference type="InterPro" id="IPR035437">
    <property type="entry name" value="SNase_OB-fold_sf"/>
</dbReference>
<evidence type="ECO:0000313" key="7">
    <source>
        <dbReference type="Proteomes" id="UP000051298"/>
    </source>
</evidence>
<evidence type="ECO:0000256" key="1">
    <source>
        <dbReference type="ARBA" id="ARBA00022722"/>
    </source>
</evidence>
<dbReference type="PROSITE" id="PS50830">
    <property type="entry name" value="TNASE_3"/>
    <property type="match status" value="1"/>
</dbReference>
<dbReference type="Proteomes" id="UP000051298">
    <property type="component" value="Unassembled WGS sequence"/>
</dbReference>
<dbReference type="PANTHER" id="PTHR12302">
    <property type="entry name" value="EBNA2 BINDING PROTEIN P100"/>
    <property type="match status" value="1"/>
</dbReference>
<evidence type="ECO:0000256" key="4">
    <source>
        <dbReference type="SAM" id="MobiDB-lite"/>
    </source>
</evidence>
<dbReference type="STRING" id="266809.PM03_08315"/>
<evidence type="ECO:0000259" key="5">
    <source>
        <dbReference type="PROSITE" id="PS50830"/>
    </source>
</evidence>
<keyword evidence="1" id="KW-0540">Nuclease</keyword>
<proteinExistence type="predicted"/>
<protein>
    <recommendedName>
        <fullName evidence="5">TNase-like domain-containing protein</fullName>
    </recommendedName>
</protein>
<keyword evidence="2" id="KW-0255">Endonuclease</keyword>
<organism evidence="6 7">
    <name type="scientific">Thalassobacter stenotrophicus</name>
    <dbReference type="NCBI Taxonomy" id="266809"/>
    <lineage>
        <taxon>Bacteria</taxon>
        <taxon>Pseudomonadati</taxon>
        <taxon>Pseudomonadota</taxon>
        <taxon>Alphaproteobacteria</taxon>
        <taxon>Rhodobacterales</taxon>
        <taxon>Roseobacteraceae</taxon>
        <taxon>Thalassobacter</taxon>
    </lineage>
</organism>
<feature type="region of interest" description="Disordered" evidence="4">
    <location>
        <begin position="25"/>
        <end position="64"/>
    </location>
</feature>
<name>A0A0P1EXA8_9RHOB</name>
<accession>A0A0P1EXA8</accession>
<dbReference type="GO" id="GO:0016787">
    <property type="term" value="F:hydrolase activity"/>
    <property type="evidence" value="ECO:0007669"/>
    <property type="project" value="UniProtKB-KW"/>
</dbReference>
<reference evidence="6 7" key="1">
    <citation type="submission" date="2015-09" db="EMBL/GenBank/DDBJ databases">
        <authorList>
            <consortium name="Swine Surveillance"/>
        </authorList>
    </citation>
    <scope>NUCLEOTIDE SEQUENCE [LARGE SCALE GENOMIC DNA]</scope>
    <source>
        <strain evidence="6 7">CECT 5294</strain>
    </source>
</reference>